<dbReference type="AlphaFoldDB" id="A0A814G1J4"/>
<protein>
    <submittedName>
        <fullName evidence="3">Uncharacterized protein</fullName>
    </submittedName>
</protein>
<name>A0A814G1J4_9BILA</name>
<dbReference type="EMBL" id="CAJOBA010000596">
    <property type="protein sequence ID" value="CAF3543803.1"/>
    <property type="molecule type" value="Genomic_DNA"/>
</dbReference>
<dbReference type="Proteomes" id="UP000682733">
    <property type="component" value="Unassembled WGS sequence"/>
</dbReference>
<organism evidence="3 6">
    <name type="scientific">Didymodactylos carnosus</name>
    <dbReference type="NCBI Taxonomy" id="1234261"/>
    <lineage>
        <taxon>Eukaryota</taxon>
        <taxon>Metazoa</taxon>
        <taxon>Spiralia</taxon>
        <taxon>Gnathifera</taxon>
        <taxon>Rotifera</taxon>
        <taxon>Eurotatoria</taxon>
        <taxon>Bdelloidea</taxon>
        <taxon>Philodinida</taxon>
        <taxon>Philodinidae</taxon>
        <taxon>Didymodactylos</taxon>
    </lineage>
</organism>
<feature type="region of interest" description="Disordered" evidence="1">
    <location>
        <begin position="1"/>
        <end position="76"/>
    </location>
</feature>
<evidence type="ECO:0000313" key="6">
    <source>
        <dbReference type="Proteomes" id="UP000663829"/>
    </source>
</evidence>
<evidence type="ECO:0000313" key="5">
    <source>
        <dbReference type="EMBL" id="CAF3759891.1"/>
    </source>
</evidence>
<accession>A0A814G1J4</accession>
<evidence type="ECO:0000313" key="3">
    <source>
        <dbReference type="EMBL" id="CAF0987708.1"/>
    </source>
</evidence>
<gene>
    <name evidence="3" type="ORF">GPM918_LOCUS13089</name>
    <name evidence="2" type="ORF">OVA965_LOCUS2701</name>
    <name evidence="5" type="ORF">SRO942_LOCUS13089</name>
    <name evidence="4" type="ORF">TMI583_LOCUS2700</name>
</gene>
<dbReference type="Proteomes" id="UP000677228">
    <property type="component" value="Unassembled WGS sequence"/>
</dbReference>
<dbReference type="EMBL" id="CAJOBC010002953">
    <property type="protein sequence ID" value="CAF3759891.1"/>
    <property type="molecule type" value="Genomic_DNA"/>
</dbReference>
<evidence type="ECO:0000313" key="4">
    <source>
        <dbReference type="EMBL" id="CAF3543803.1"/>
    </source>
</evidence>
<comment type="caution">
    <text evidence="3">The sequence shown here is derived from an EMBL/GenBank/DDBJ whole genome shotgun (WGS) entry which is preliminary data.</text>
</comment>
<keyword evidence="6" id="KW-1185">Reference proteome</keyword>
<evidence type="ECO:0000313" key="2">
    <source>
        <dbReference type="EMBL" id="CAF0763816.1"/>
    </source>
</evidence>
<feature type="compositionally biased region" description="Low complexity" evidence="1">
    <location>
        <begin position="215"/>
        <end position="229"/>
    </location>
</feature>
<reference evidence="3" key="1">
    <citation type="submission" date="2021-02" db="EMBL/GenBank/DDBJ databases">
        <authorList>
            <person name="Nowell W R."/>
        </authorList>
    </citation>
    <scope>NUCLEOTIDE SEQUENCE</scope>
</reference>
<sequence length="229" mass="24835">MGATLGKTKSSTTTATVSDVKSTTANGADVSTTTFALKKQQTKKQVKTDAQKLKPTKTKSKKLSSSSKDTKATMTEAPTNETVNVNTSNYDQSAVAHAHGVFLSTDKMSQSNGDVTQVNNAFVGDNPIVEDRVRSLTTVHHESTGERDESVAPEILQLRQACANFKFGDSIDQAEPTSPIVQLVPVEDNERESDERTKSPPLTTNETVECEVNNEGEQQTQQDQQQQSN</sequence>
<proteinExistence type="predicted"/>
<evidence type="ECO:0000256" key="1">
    <source>
        <dbReference type="SAM" id="MobiDB-lite"/>
    </source>
</evidence>
<dbReference type="EMBL" id="CAJNOK010000596">
    <property type="protein sequence ID" value="CAF0763816.1"/>
    <property type="molecule type" value="Genomic_DNA"/>
</dbReference>
<dbReference type="Proteomes" id="UP000681722">
    <property type="component" value="Unassembled WGS sequence"/>
</dbReference>
<dbReference type="Proteomes" id="UP000663829">
    <property type="component" value="Unassembled WGS sequence"/>
</dbReference>
<feature type="region of interest" description="Disordered" evidence="1">
    <location>
        <begin position="170"/>
        <end position="229"/>
    </location>
</feature>
<feature type="compositionally biased region" description="Low complexity" evidence="1">
    <location>
        <begin position="7"/>
        <end position="25"/>
    </location>
</feature>
<dbReference type="EMBL" id="CAJNOQ010002953">
    <property type="protein sequence ID" value="CAF0987708.1"/>
    <property type="molecule type" value="Genomic_DNA"/>
</dbReference>